<keyword evidence="2" id="KW-1185">Reference proteome</keyword>
<dbReference type="AlphaFoldDB" id="A0A6S6R3T6"/>
<dbReference type="EMBL" id="AP023367">
    <property type="protein sequence ID" value="BCJ93708.1"/>
    <property type="molecule type" value="Genomic_DNA"/>
</dbReference>
<dbReference type="RefSeq" id="WP_184092900.1">
    <property type="nucleotide sequence ID" value="NZ_AP023367.1"/>
</dbReference>
<evidence type="ECO:0000313" key="1">
    <source>
        <dbReference type="EMBL" id="BCJ93708.1"/>
    </source>
</evidence>
<dbReference type="Proteomes" id="UP000515561">
    <property type="component" value="Chromosome"/>
</dbReference>
<gene>
    <name evidence="1" type="ORF">acsn021_12770</name>
</gene>
<name>A0A6S6R3T6_9FIRM</name>
<organism evidence="1 2">
    <name type="scientific">Anaerocolumna cellulosilytica</name>
    <dbReference type="NCBI Taxonomy" id="433286"/>
    <lineage>
        <taxon>Bacteria</taxon>
        <taxon>Bacillati</taxon>
        <taxon>Bacillota</taxon>
        <taxon>Clostridia</taxon>
        <taxon>Lachnospirales</taxon>
        <taxon>Lachnospiraceae</taxon>
        <taxon>Anaerocolumna</taxon>
    </lineage>
</organism>
<dbReference type="KEGG" id="acel:acsn021_12770"/>
<sequence length="131" mass="15197">MKQILREKLIVRESFAMAFQGGEIWFEQLDALSIYKELVMEKFQKDMEIIKRPSTTGLIAINLNETEVDTDMIQQILGNLAGVSNLQKVVFVGLSNMIKRYLKRWFSQTPVSFVCNCIDDYEKAKLWLVGR</sequence>
<proteinExistence type="predicted"/>
<evidence type="ECO:0000313" key="2">
    <source>
        <dbReference type="Proteomes" id="UP000515561"/>
    </source>
</evidence>
<protein>
    <submittedName>
        <fullName evidence="1">Uncharacterized protein</fullName>
    </submittedName>
</protein>
<accession>A0A6S6R3T6</accession>
<reference evidence="1 2" key="1">
    <citation type="journal article" date="2016" name="Int. J. Syst. Evol. Microbiol.">
        <title>Descriptions of Anaerotaenia torta gen. nov., sp. nov. and Anaerocolumna cellulosilytica gen. nov., sp. nov. isolated from a methanogenic reactor of cattle waste.</title>
        <authorList>
            <person name="Uek A."/>
            <person name="Ohtaki Y."/>
            <person name="Kaku N."/>
            <person name="Ueki K."/>
        </authorList>
    </citation>
    <scope>NUCLEOTIDE SEQUENCE [LARGE SCALE GENOMIC DNA]</scope>
    <source>
        <strain evidence="1 2">SN021</strain>
    </source>
</reference>